<keyword evidence="3" id="KW-1185">Reference proteome</keyword>
<evidence type="ECO:0000256" key="1">
    <source>
        <dbReference type="PROSITE-ProRule" id="PRU00339"/>
    </source>
</evidence>
<accession>A0A1D3TW22</accession>
<sequence>MKKVIFCNIAWMKEYKGITEDDKPKNGGAYVGQNQYAHEVHNFVDYNKFCYGYVSTNGENHIERFGKIYEQQDEARDVLVVWVATDGIGKNRIVGWYKNASMFRYYQEIFNSNMGGLDLGYVFRAKAEECYLLPEKKRTFLVPRAQKEGQGRGMGQANIWYADSEYAKQEYVPRVIEYINQYDGEFVHVAFTENEIHAEAQTEETDINKLLEISQTAADPLKALRFANTAMKLDYSYKTVMNRGDAMLYSFRYDEAVEDYKCAMDLNESDTNARTNLMDIYIMLEKNEEAIKMGEELEKLETDEEILDNIKLNLASLYCIEQDFEQMEKRLVLIAKKEIAEYNERIKVIREIAQEKKRYMSMR</sequence>
<dbReference type="PROSITE" id="PS50005">
    <property type="entry name" value="TPR"/>
    <property type="match status" value="1"/>
</dbReference>
<dbReference type="EMBL" id="FMKA01000020">
    <property type="protein sequence ID" value="SCP98379.1"/>
    <property type="molecule type" value="Genomic_DNA"/>
</dbReference>
<keyword evidence="1" id="KW-0802">TPR repeat</keyword>
<gene>
    <name evidence="2" type="ORF">SAMN05421730_10203</name>
</gene>
<evidence type="ECO:0000313" key="2">
    <source>
        <dbReference type="EMBL" id="SCP98379.1"/>
    </source>
</evidence>
<dbReference type="STRING" id="1619234.SAMN05421730_10203"/>
<proteinExistence type="predicted"/>
<name>A0A1D3TW22_9FIRM</name>
<dbReference type="SUPFAM" id="SSF48452">
    <property type="entry name" value="TPR-like"/>
    <property type="match status" value="1"/>
</dbReference>
<dbReference type="AlphaFoldDB" id="A0A1D3TW22"/>
<dbReference type="InterPro" id="IPR011990">
    <property type="entry name" value="TPR-like_helical_dom_sf"/>
</dbReference>
<dbReference type="Gene3D" id="1.25.40.10">
    <property type="entry name" value="Tetratricopeptide repeat domain"/>
    <property type="match status" value="1"/>
</dbReference>
<feature type="repeat" description="TPR" evidence="1">
    <location>
        <begin position="237"/>
        <end position="270"/>
    </location>
</feature>
<dbReference type="InterPro" id="IPR019734">
    <property type="entry name" value="TPR_rpt"/>
</dbReference>
<dbReference type="OrthoDB" id="5678128at2"/>
<dbReference type="Proteomes" id="UP000199315">
    <property type="component" value="Unassembled WGS sequence"/>
</dbReference>
<reference evidence="2 3" key="1">
    <citation type="submission" date="2016-09" db="EMBL/GenBank/DDBJ databases">
        <authorList>
            <person name="Capua I."/>
            <person name="De Benedictis P."/>
            <person name="Joannis T."/>
            <person name="Lombin L.H."/>
            <person name="Cattoli G."/>
        </authorList>
    </citation>
    <scope>NUCLEOTIDE SEQUENCE [LARGE SCALE GENOMIC DNA]</scope>
    <source>
        <strain evidence="2 3">GluBS11</strain>
    </source>
</reference>
<organism evidence="2 3">
    <name type="scientific">Anaerobium acetethylicum</name>
    <dbReference type="NCBI Taxonomy" id="1619234"/>
    <lineage>
        <taxon>Bacteria</taxon>
        <taxon>Bacillati</taxon>
        <taxon>Bacillota</taxon>
        <taxon>Clostridia</taxon>
        <taxon>Lachnospirales</taxon>
        <taxon>Lachnospiraceae</taxon>
        <taxon>Anaerobium</taxon>
    </lineage>
</organism>
<protein>
    <submittedName>
        <fullName evidence="2">Uncharacterized protein</fullName>
    </submittedName>
</protein>
<dbReference type="RefSeq" id="WP_091235357.1">
    <property type="nucleotide sequence ID" value="NZ_FMKA01000020.1"/>
</dbReference>
<evidence type="ECO:0000313" key="3">
    <source>
        <dbReference type="Proteomes" id="UP000199315"/>
    </source>
</evidence>